<keyword evidence="1" id="KW-0472">Membrane</keyword>
<dbReference type="KEGG" id="bky:D1093_09465"/>
<dbReference type="Proteomes" id="UP000321940">
    <property type="component" value="Chromosome"/>
</dbReference>
<proteinExistence type="predicted"/>
<protein>
    <recommendedName>
        <fullName evidence="4">Transmembrane protein</fullName>
    </recommendedName>
</protein>
<reference evidence="2 3" key="1">
    <citation type="journal article" date="2020" name="Int. J. Syst. Evol. Microbiol.">
        <title>Bartonella kosoyi sp. nov. and Bartonella krasnovii sp. nov., two novel species closely related to the zoonotic Bartonella elizabethae, isolated from black rats and wild desert rodent-fleas.</title>
        <authorList>
            <person name="Gutierrez R."/>
            <person name="Shalit T."/>
            <person name="Markus B."/>
            <person name="Yuan C."/>
            <person name="Nachum-Biala Y."/>
            <person name="Elad D."/>
            <person name="Harrus S."/>
        </authorList>
    </citation>
    <scope>NUCLEOTIDE SEQUENCE [LARGE SCALE GENOMIC DNA]</scope>
    <source>
        <strain evidence="2 3">Tel Aviv</strain>
    </source>
</reference>
<evidence type="ECO:0008006" key="4">
    <source>
        <dbReference type="Google" id="ProtNLM"/>
    </source>
</evidence>
<keyword evidence="1" id="KW-0812">Transmembrane</keyword>
<gene>
    <name evidence="2" type="ORF">D1093_09465</name>
</gene>
<evidence type="ECO:0000256" key="1">
    <source>
        <dbReference type="SAM" id="Phobius"/>
    </source>
</evidence>
<keyword evidence="1" id="KW-1133">Transmembrane helix</keyword>
<evidence type="ECO:0000313" key="2">
    <source>
        <dbReference type="EMBL" id="QEE09780.1"/>
    </source>
</evidence>
<keyword evidence="3" id="KW-1185">Reference proteome</keyword>
<organism evidence="2 3">
    <name type="scientific">Bartonella kosoyi</name>
    <dbReference type="NCBI Taxonomy" id="2133959"/>
    <lineage>
        <taxon>Bacteria</taxon>
        <taxon>Pseudomonadati</taxon>
        <taxon>Pseudomonadota</taxon>
        <taxon>Alphaproteobacteria</taxon>
        <taxon>Hyphomicrobiales</taxon>
        <taxon>Bartonellaceae</taxon>
        <taxon>Bartonella</taxon>
    </lineage>
</organism>
<feature type="transmembrane region" description="Helical" evidence="1">
    <location>
        <begin position="38"/>
        <end position="57"/>
    </location>
</feature>
<dbReference type="EMBL" id="CP031843">
    <property type="protein sequence ID" value="QEE09780.1"/>
    <property type="molecule type" value="Genomic_DNA"/>
</dbReference>
<dbReference type="AlphaFoldDB" id="A0A5B9D064"/>
<dbReference type="RefSeq" id="WP_150222332.1">
    <property type="nucleotide sequence ID" value="NZ_CP031843.2"/>
</dbReference>
<evidence type="ECO:0000313" key="3">
    <source>
        <dbReference type="Proteomes" id="UP000321940"/>
    </source>
</evidence>
<sequence>MGGWRAAVRCCVPLRGKDEACGAWAVMMGAVWGMGMRFMVAALPVVWVGVVLFRVILSDGVLFMVLKHWCPRVCLCEKRVGLCDVNNRRYS</sequence>
<name>A0A5B9D064_9HYPH</name>
<accession>A0A5B9D064</accession>